<accession>A0AAV7S1U4</accession>
<reference evidence="1" key="1">
    <citation type="journal article" date="2022" name="bioRxiv">
        <title>Sequencing and chromosome-scale assembly of the giantPleurodeles waltlgenome.</title>
        <authorList>
            <person name="Brown T."/>
            <person name="Elewa A."/>
            <person name="Iarovenko S."/>
            <person name="Subramanian E."/>
            <person name="Araus A.J."/>
            <person name="Petzold A."/>
            <person name="Susuki M."/>
            <person name="Suzuki K.-i.T."/>
            <person name="Hayashi T."/>
            <person name="Toyoda A."/>
            <person name="Oliveira C."/>
            <person name="Osipova E."/>
            <person name="Leigh N.D."/>
            <person name="Simon A."/>
            <person name="Yun M.H."/>
        </authorList>
    </citation>
    <scope>NUCLEOTIDE SEQUENCE</scope>
    <source>
        <strain evidence="1">20211129_DDA</strain>
        <tissue evidence="1">Liver</tissue>
    </source>
</reference>
<comment type="caution">
    <text evidence="1">The sequence shown here is derived from an EMBL/GenBank/DDBJ whole genome shotgun (WGS) entry which is preliminary data.</text>
</comment>
<proteinExistence type="predicted"/>
<gene>
    <name evidence="1" type="ORF">NDU88_011310</name>
</gene>
<name>A0AAV7S1U4_PLEWA</name>
<keyword evidence="2" id="KW-1185">Reference proteome</keyword>
<dbReference type="AlphaFoldDB" id="A0AAV7S1U4"/>
<evidence type="ECO:0000313" key="1">
    <source>
        <dbReference type="EMBL" id="KAJ1158622.1"/>
    </source>
</evidence>
<evidence type="ECO:0000313" key="2">
    <source>
        <dbReference type="Proteomes" id="UP001066276"/>
    </source>
</evidence>
<organism evidence="1 2">
    <name type="scientific">Pleurodeles waltl</name>
    <name type="common">Iberian ribbed newt</name>
    <dbReference type="NCBI Taxonomy" id="8319"/>
    <lineage>
        <taxon>Eukaryota</taxon>
        <taxon>Metazoa</taxon>
        <taxon>Chordata</taxon>
        <taxon>Craniata</taxon>
        <taxon>Vertebrata</taxon>
        <taxon>Euteleostomi</taxon>
        <taxon>Amphibia</taxon>
        <taxon>Batrachia</taxon>
        <taxon>Caudata</taxon>
        <taxon>Salamandroidea</taxon>
        <taxon>Salamandridae</taxon>
        <taxon>Pleurodelinae</taxon>
        <taxon>Pleurodeles</taxon>
    </lineage>
</organism>
<dbReference type="Proteomes" id="UP001066276">
    <property type="component" value="Chromosome 5"/>
</dbReference>
<dbReference type="EMBL" id="JANPWB010000009">
    <property type="protein sequence ID" value="KAJ1158622.1"/>
    <property type="molecule type" value="Genomic_DNA"/>
</dbReference>
<protein>
    <submittedName>
        <fullName evidence="1">Uncharacterized protein</fullName>
    </submittedName>
</protein>
<sequence length="107" mass="11597">MLQGQQRRGAGVPCGALPAGRSCTRRRSLAQEKGRCLTFPRAQLVSPASQLSLIHITEVRGLMGSAQAVRSVRSVNAARKPRGTFVQAPRSDALLHLLHKRLGLMCQ</sequence>